<protein>
    <submittedName>
        <fullName evidence="1">Uncharacterized protein</fullName>
    </submittedName>
</protein>
<dbReference type="Proteomes" id="UP000015241">
    <property type="component" value="Unassembled WGS sequence"/>
</dbReference>
<evidence type="ECO:0000313" key="1">
    <source>
        <dbReference type="EMBL" id="EPS98432.1"/>
    </source>
</evidence>
<evidence type="ECO:0000313" key="2">
    <source>
        <dbReference type="Proteomes" id="UP000015241"/>
    </source>
</evidence>
<sequence length="370" mass="42832">IAAVRNTPTDAPLTLRFRASPLVKLLTEELTTLEDKGWIGVCGRAQIQNLVAEMRQRSAPTWLVNAKKGEKHDELNKLADAILRAADTDKMNIDFETSTDDFKLSGARLAVMTQALAYKGIRETKARTPRRGTEKNVERIMAYLEQKGVECTEAELWQSIRRRDVKRNVADFLWKSIHNGLRCGDFWEKIRGYEERAVCKICGETETLEHILTECDAVERRTIWRITEGIWKLKQYSEWKCPTMSIIQTACIQTKKKDRRKVRPGAERLWMILITESAKMIWNMRCERVIGHGDDGNWTHDETSVVNRWYANMNQRLRNDIAQTRKIHGRQARGTITVLNTWGGVLENEDCLPRDWTQHEEVLVGIRRKG</sequence>
<reference evidence="1 2" key="1">
    <citation type="journal article" date="2012" name="Science">
        <title>The Paleozoic origin of enzymatic lignin decomposition reconstructed from 31 fungal genomes.</title>
        <authorList>
            <person name="Floudas D."/>
            <person name="Binder M."/>
            <person name="Riley R."/>
            <person name="Barry K."/>
            <person name="Blanchette R.A."/>
            <person name="Henrissat B."/>
            <person name="Martinez A.T."/>
            <person name="Otillar R."/>
            <person name="Spatafora J.W."/>
            <person name="Yadav J.S."/>
            <person name="Aerts A."/>
            <person name="Benoit I."/>
            <person name="Boyd A."/>
            <person name="Carlson A."/>
            <person name="Copeland A."/>
            <person name="Coutinho P.M."/>
            <person name="de Vries R.P."/>
            <person name="Ferreira P."/>
            <person name="Findley K."/>
            <person name="Foster B."/>
            <person name="Gaskell J."/>
            <person name="Glotzer D."/>
            <person name="Gorecki P."/>
            <person name="Heitman J."/>
            <person name="Hesse C."/>
            <person name="Hori C."/>
            <person name="Igarashi K."/>
            <person name="Jurgens J.A."/>
            <person name="Kallen N."/>
            <person name="Kersten P."/>
            <person name="Kohler A."/>
            <person name="Kuees U."/>
            <person name="Kumar T.K.A."/>
            <person name="Kuo A."/>
            <person name="LaButti K."/>
            <person name="Larrondo L.F."/>
            <person name="Lindquist E."/>
            <person name="Ling A."/>
            <person name="Lombard V."/>
            <person name="Lucas S."/>
            <person name="Lundell T."/>
            <person name="Martin R."/>
            <person name="McLaughlin D.J."/>
            <person name="Morgenstern I."/>
            <person name="Morin E."/>
            <person name="Murat C."/>
            <person name="Nagy L.G."/>
            <person name="Nolan M."/>
            <person name="Ohm R.A."/>
            <person name="Patyshakuliyeva A."/>
            <person name="Rokas A."/>
            <person name="Ruiz-Duenas F.J."/>
            <person name="Sabat G."/>
            <person name="Salamov A."/>
            <person name="Samejima M."/>
            <person name="Schmutz J."/>
            <person name="Slot J.C."/>
            <person name="St John F."/>
            <person name="Stenlid J."/>
            <person name="Sun H."/>
            <person name="Sun S."/>
            <person name="Syed K."/>
            <person name="Tsang A."/>
            <person name="Wiebenga A."/>
            <person name="Young D."/>
            <person name="Pisabarro A."/>
            <person name="Eastwood D.C."/>
            <person name="Martin F."/>
            <person name="Cullen D."/>
            <person name="Grigoriev I.V."/>
            <person name="Hibbett D.S."/>
        </authorList>
    </citation>
    <scope>NUCLEOTIDE SEQUENCE</scope>
    <source>
        <strain evidence="2">FP-58527</strain>
    </source>
</reference>
<dbReference type="STRING" id="743788.S8E0X0"/>
<keyword evidence="2" id="KW-1185">Reference proteome</keyword>
<dbReference type="EMBL" id="KE504165">
    <property type="protein sequence ID" value="EPS98432.1"/>
    <property type="molecule type" value="Genomic_DNA"/>
</dbReference>
<name>S8E0X0_FOMSC</name>
<gene>
    <name evidence="1" type="ORF">FOMPIDRAFT_58832</name>
</gene>
<dbReference type="eggNOG" id="KOG3752">
    <property type="taxonomic scope" value="Eukaryota"/>
</dbReference>
<dbReference type="InParanoid" id="S8E0X0"/>
<dbReference type="AlphaFoldDB" id="S8E0X0"/>
<proteinExistence type="predicted"/>
<accession>S8E0X0</accession>
<organism evidence="1 2">
    <name type="scientific">Fomitopsis schrenkii</name>
    <name type="common">Brown rot fungus</name>
    <dbReference type="NCBI Taxonomy" id="2126942"/>
    <lineage>
        <taxon>Eukaryota</taxon>
        <taxon>Fungi</taxon>
        <taxon>Dikarya</taxon>
        <taxon>Basidiomycota</taxon>
        <taxon>Agaricomycotina</taxon>
        <taxon>Agaricomycetes</taxon>
        <taxon>Polyporales</taxon>
        <taxon>Fomitopsis</taxon>
    </lineage>
</organism>
<dbReference type="OrthoDB" id="2755380at2759"/>
<feature type="non-terminal residue" evidence="1">
    <location>
        <position position="1"/>
    </location>
</feature>
<dbReference type="HOGENOM" id="CLU_044484_3_1_1"/>